<dbReference type="GO" id="GO:0000976">
    <property type="term" value="F:transcription cis-regulatory region binding"/>
    <property type="evidence" value="ECO:0007669"/>
    <property type="project" value="UniProtKB-ARBA"/>
</dbReference>
<dbReference type="Pfam" id="PF00096">
    <property type="entry name" value="zf-C2H2"/>
    <property type="match status" value="4"/>
</dbReference>
<keyword evidence="3 12" id="KW-0479">Metal-binding</keyword>
<dbReference type="Proteomes" id="UP001607303">
    <property type="component" value="Unassembled WGS sequence"/>
</dbReference>
<proteinExistence type="inferred from homology"/>
<keyword evidence="7" id="KW-0805">Transcription regulation</keyword>
<feature type="domain" description="C2H2-type" evidence="14">
    <location>
        <begin position="581"/>
        <end position="608"/>
    </location>
</feature>
<dbReference type="Pfam" id="PF13912">
    <property type="entry name" value="zf-C2H2_6"/>
    <property type="match status" value="1"/>
</dbReference>
<dbReference type="FunFam" id="3.30.160.60:FF:000060">
    <property type="entry name" value="zinc finger protein 436"/>
    <property type="match status" value="1"/>
</dbReference>
<dbReference type="GO" id="GO:0005634">
    <property type="term" value="C:nucleus"/>
    <property type="evidence" value="ECO:0007669"/>
    <property type="project" value="UniProtKB-SubCell"/>
</dbReference>
<feature type="binding site" evidence="12">
    <location>
        <position position="12"/>
    </location>
    <ligand>
        <name>Zn(2+)</name>
        <dbReference type="ChEBI" id="CHEBI:29105"/>
    </ligand>
</feature>
<feature type="domain" description="ZAD" evidence="15">
    <location>
        <begin position="10"/>
        <end position="85"/>
    </location>
</feature>
<evidence type="ECO:0000256" key="5">
    <source>
        <dbReference type="ARBA" id="ARBA00022771"/>
    </source>
</evidence>
<evidence type="ECO:0000313" key="17">
    <source>
        <dbReference type="Proteomes" id="UP001607303"/>
    </source>
</evidence>
<evidence type="ECO:0000256" key="3">
    <source>
        <dbReference type="ARBA" id="ARBA00022723"/>
    </source>
</evidence>
<feature type="domain" description="C2H2-type" evidence="14">
    <location>
        <begin position="507"/>
        <end position="534"/>
    </location>
</feature>
<feature type="binding site" evidence="12">
    <location>
        <position position="15"/>
    </location>
    <ligand>
        <name>Zn(2+)</name>
        <dbReference type="ChEBI" id="CHEBI:29105"/>
    </ligand>
</feature>
<evidence type="ECO:0000256" key="11">
    <source>
        <dbReference type="PROSITE-ProRule" id="PRU00042"/>
    </source>
</evidence>
<sequence length="884" mass="100371">MAVVRLYDSTICRLCAEDNGNGELLYRGEGDDPDLSSMVNRYLPLKIRDDGKLPRTICPGCNIQLEATVQFFKLLVDGQQKIREMWKHQVELQRKAERERLRIERQNTEVITGLPDSDNDIKNNEDNQLEQQLVIKVMPDGSLYTAEHEISLQMEGLNKPRRKRGRPPKVHTDMGSKVILKEDIEGASQGEEDKQEEEIEEVDGDGRRRRKRKVPKRFMEAVQGKELERIFKEEGVIDEEEDEEADPFEDPEERLNVSIPDGQEEIIGHLETEEGKDLGELVIVNRGRGRGRPKLRRRKNKFTCQLCGRGFLQRSRYIVHKSFHKNVKYECRECKKLFTNKDNFTLHQKVTQHTGCCITEISDEHDNHQNQMVENKHSISNNMLFHETKDLGSTFINEQNMEIVTETSDKNIGNNSDIMCGKCEKTFQTKESYELHVKIIHENEKPFICNICNKSFAYQTNLKGHMLTHEGNKSDKGYPCDICGKVLNHPSSVVYHKEAEHNNGRRFVCNKCGKSFKHKQLLQRHQLVHSDDRPYVCKSCNASFKTKANLINHQSTHTGEKKYFCEICGQQFAHKTSEKPYSCDVCGKAFADCSNLTKHKKVHRENKVLTLGEITEGSAVGEVWQILPGSQETDENSLSDQMAQVITAEETSADGIQQIIYVSYQDPDDPNLSRTLHFVDTGMIREKGMVSAPGHSLPHLDVEDEILPDQTHNNTANTSDERMDMELSEPDLQLQITDEEGNPIPLSIHDARQLLSQGQFVSQLNDGQTIRVHSGIITQEFAGSLGVHVNHNSNVNNTTINDVKPSSISTIQTDAEAIVKALEDEDTDATAVATINQMGGEDQTEISDGQQAIEFTTHDGQKVRLVTSYHVDPLQLASEYLTIV</sequence>
<evidence type="ECO:0000259" key="15">
    <source>
        <dbReference type="PROSITE" id="PS51915"/>
    </source>
</evidence>
<dbReference type="Gene3D" id="3.40.1800.20">
    <property type="match status" value="1"/>
</dbReference>
<protein>
    <submittedName>
        <fullName evidence="16">Zinc finger protein 3-like</fullName>
    </submittedName>
</protein>
<organism evidence="16 17">
    <name type="scientific">Vespula maculifrons</name>
    <name type="common">Eastern yellow jacket</name>
    <name type="synonym">Wasp</name>
    <dbReference type="NCBI Taxonomy" id="7453"/>
    <lineage>
        <taxon>Eukaryota</taxon>
        <taxon>Metazoa</taxon>
        <taxon>Ecdysozoa</taxon>
        <taxon>Arthropoda</taxon>
        <taxon>Hexapoda</taxon>
        <taxon>Insecta</taxon>
        <taxon>Pterygota</taxon>
        <taxon>Neoptera</taxon>
        <taxon>Endopterygota</taxon>
        <taxon>Hymenoptera</taxon>
        <taxon>Apocrita</taxon>
        <taxon>Aculeata</taxon>
        <taxon>Vespoidea</taxon>
        <taxon>Vespidae</taxon>
        <taxon>Vespinae</taxon>
        <taxon>Vespula</taxon>
    </lineage>
</organism>
<dbReference type="FunFam" id="3.30.160.60:FF:000608">
    <property type="entry name" value="zinc finger protein 286A isoform X1"/>
    <property type="match status" value="1"/>
</dbReference>
<keyword evidence="9" id="KW-0804">Transcription</keyword>
<evidence type="ECO:0000259" key="14">
    <source>
        <dbReference type="PROSITE" id="PS50157"/>
    </source>
</evidence>
<dbReference type="GO" id="GO:0008270">
    <property type="term" value="F:zinc ion binding"/>
    <property type="evidence" value="ECO:0007669"/>
    <property type="project" value="UniProtKB-UniRule"/>
</dbReference>
<dbReference type="PROSITE" id="PS00028">
    <property type="entry name" value="ZINC_FINGER_C2H2_1"/>
    <property type="match status" value="7"/>
</dbReference>
<dbReference type="Gene3D" id="3.30.160.60">
    <property type="entry name" value="Classic Zinc Finger"/>
    <property type="match status" value="6"/>
</dbReference>
<dbReference type="InterPro" id="IPR050329">
    <property type="entry name" value="GLI_C2H2-zinc-finger"/>
</dbReference>
<evidence type="ECO:0000256" key="7">
    <source>
        <dbReference type="ARBA" id="ARBA00023015"/>
    </source>
</evidence>
<evidence type="ECO:0000256" key="8">
    <source>
        <dbReference type="ARBA" id="ARBA00023125"/>
    </source>
</evidence>
<dbReference type="EMBL" id="JAYRBN010000065">
    <property type="protein sequence ID" value="KAL2737187.1"/>
    <property type="molecule type" value="Genomic_DNA"/>
</dbReference>
<dbReference type="PROSITE" id="PS51915">
    <property type="entry name" value="ZAD"/>
    <property type="match status" value="1"/>
</dbReference>
<reference evidence="16 17" key="1">
    <citation type="journal article" date="2024" name="Ann. Entomol. Soc. Am.">
        <title>Genomic analyses of the southern and eastern yellowjacket wasps (Hymenoptera: Vespidae) reveal evolutionary signatures of social life.</title>
        <authorList>
            <person name="Catto M.A."/>
            <person name="Caine P.B."/>
            <person name="Orr S.E."/>
            <person name="Hunt B.G."/>
            <person name="Goodisman M.A.D."/>
        </authorList>
    </citation>
    <scope>NUCLEOTIDE SEQUENCE [LARGE SCALE GENOMIC DNA]</scope>
    <source>
        <strain evidence="16">232</strain>
        <tissue evidence="16">Head and thorax</tissue>
    </source>
</reference>
<evidence type="ECO:0000256" key="6">
    <source>
        <dbReference type="ARBA" id="ARBA00022833"/>
    </source>
</evidence>
<name>A0ABD2BWN5_VESMC</name>
<accession>A0ABD2BWN5</accession>
<dbReference type="InterPro" id="IPR036236">
    <property type="entry name" value="Znf_C2H2_sf"/>
</dbReference>
<feature type="domain" description="C2H2-type" evidence="14">
    <location>
        <begin position="302"/>
        <end position="329"/>
    </location>
</feature>
<dbReference type="SUPFAM" id="SSF57716">
    <property type="entry name" value="Glucocorticoid receptor-like (DNA-binding domain)"/>
    <property type="match status" value="1"/>
</dbReference>
<dbReference type="InterPro" id="IPR012934">
    <property type="entry name" value="Znf_AD"/>
</dbReference>
<feature type="domain" description="C2H2-type" evidence="14">
    <location>
        <begin position="478"/>
        <end position="506"/>
    </location>
</feature>
<dbReference type="PROSITE" id="PS50157">
    <property type="entry name" value="ZINC_FINGER_C2H2_2"/>
    <property type="match status" value="8"/>
</dbReference>
<evidence type="ECO:0000256" key="13">
    <source>
        <dbReference type="SAM" id="MobiDB-lite"/>
    </source>
</evidence>
<dbReference type="PANTHER" id="PTHR19818">
    <property type="entry name" value="ZINC FINGER PROTEIN ZIC AND GLI"/>
    <property type="match status" value="1"/>
</dbReference>
<evidence type="ECO:0000256" key="10">
    <source>
        <dbReference type="ARBA" id="ARBA00023242"/>
    </source>
</evidence>
<evidence type="ECO:0000256" key="2">
    <source>
        <dbReference type="ARBA" id="ARBA00006991"/>
    </source>
</evidence>
<feature type="binding site" evidence="12">
    <location>
        <position position="61"/>
    </location>
    <ligand>
        <name>Zn(2+)</name>
        <dbReference type="ChEBI" id="CHEBI:29105"/>
    </ligand>
</feature>
<keyword evidence="6 12" id="KW-0862">Zinc</keyword>
<comment type="similarity">
    <text evidence="2">Belongs to the krueppel C2H2-type zinc-finger protein family.</text>
</comment>
<evidence type="ECO:0000256" key="12">
    <source>
        <dbReference type="PROSITE-ProRule" id="PRU01263"/>
    </source>
</evidence>
<evidence type="ECO:0000313" key="16">
    <source>
        <dbReference type="EMBL" id="KAL2737187.1"/>
    </source>
</evidence>
<dbReference type="FunFam" id="3.30.160.60:FF:000303">
    <property type="entry name" value="Zinc finger protein 41"/>
    <property type="match status" value="1"/>
</dbReference>
<keyword evidence="10" id="KW-0539">Nucleus</keyword>
<dbReference type="SMART" id="SM00355">
    <property type="entry name" value="ZnF_C2H2"/>
    <property type="match status" value="8"/>
</dbReference>
<dbReference type="Pfam" id="PF07776">
    <property type="entry name" value="zf-AD"/>
    <property type="match status" value="1"/>
</dbReference>
<keyword evidence="8" id="KW-0238">DNA-binding</keyword>
<dbReference type="SMART" id="SM00868">
    <property type="entry name" value="zf-AD"/>
    <property type="match status" value="1"/>
</dbReference>
<dbReference type="FunFam" id="3.30.160.60:FF:000145">
    <property type="entry name" value="Zinc finger protein 574"/>
    <property type="match status" value="1"/>
</dbReference>
<dbReference type="GO" id="GO:0045944">
    <property type="term" value="P:positive regulation of transcription by RNA polymerase II"/>
    <property type="evidence" value="ECO:0007669"/>
    <property type="project" value="UniProtKB-ARBA"/>
</dbReference>
<comment type="subcellular location">
    <subcellularLocation>
        <location evidence="1">Nucleus</location>
    </subcellularLocation>
</comment>
<dbReference type="GO" id="GO:0000981">
    <property type="term" value="F:DNA-binding transcription factor activity, RNA polymerase II-specific"/>
    <property type="evidence" value="ECO:0007669"/>
    <property type="project" value="UniProtKB-ARBA"/>
</dbReference>
<dbReference type="PANTHER" id="PTHR19818:SF139">
    <property type="entry name" value="PAIR-RULE PROTEIN ODD-PAIRED"/>
    <property type="match status" value="1"/>
</dbReference>
<feature type="domain" description="C2H2-type" evidence="14">
    <location>
        <begin position="447"/>
        <end position="474"/>
    </location>
</feature>
<gene>
    <name evidence="16" type="ORF">V1477_012143</name>
</gene>
<dbReference type="InterPro" id="IPR013087">
    <property type="entry name" value="Znf_C2H2_type"/>
</dbReference>
<feature type="compositionally biased region" description="Acidic residues" evidence="13">
    <location>
        <begin position="193"/>
        <end position="203"/>
    </location>
</feature>
<feature type="domain" description="C2H2-type" evidence="14">
    <location>
        <begin position="418"/>
        <end position="446"/>
    </location>
</feature>
<comment type="caution">
    <text evidence="16">The sequence shown here is derived from an EMBL/GenBank/DDBJ whole genome shotgun (WGS) entry which is preliminary data.</text>
</comment>
<dbReference type="AlphaFoldDB" id="A0ABD2BWN5"/>
<feature type="region of interest" description="Disordered" evidence="13">
    <location>
        <begin position="181"/>
        <end position="215"/>
    </location>
</feature>
<feature type="domain" description="C2H2-type" evidence="14">
    <location>
        <begin position="535"/>
        <end position="562"/>
    </location>
</feature>
<keyword evidence="17" id="KW-1185">Reference proteome</keyword>
<feature type="domain" description="C2H2-type" evidence="14">
    <location>
        <begin position="329"/>
        <end position="355"/>
    </location>
</feature>
<evidence type="ECO:0000256" key="1">
    <source>
        <dbReference type="ARBA" id="ARBA00004123"/>
    </source>
</evidence>
<dbReference type="SUPFAM" id="SSF57667">
    <property type="entry name" value="beta-beta-alpha zinc fingers"/>
    <property type="match status" value="5"/>
</dbReference>
<evidence type="ECO:0000256" key="4">
    <source>
        <dbReference type="ARBA" id="ARBA00022737"/>
    </source>
</evidence>
<feature type="binding site" evidence="12">
    <location>
        <position position="58"/>
    </location>
    <ligand>
        <name>Zn(2+)</name>
        <dbReference type="ChEBI" id="CHEBI:29105"/>
    </ligand>
</feature>
<evidence type="ECO:0000256" key="9">
    <source>
        <dbReference type="ARBA" id="ARBA00023163"/>
    </source>
</evidence>
<keyword evidence="5 11" id="KW-0863">Zinc-finger</keyword>
<keyword evidence="4" id="KW-0677">Repeat</keyword>